<dbReference type="STRING" id="3218.A0A2K1KK93"/>
<sequence>MVATVHLFPGSSLQCQRLTQVVEPVRPYSNLNKVVYPCPSGVMQYYVDLCASCWVAQCGGPPSQRCCREFAEGGRIVTYMVLLSNLGQNPWRSTHYLFVGLFCEINAFNVWKTVAITLASVALGYAPSISVTVASLSYCQRLFGECYDRPFRCRAHIPHHTTLRIPSRNLHEACASLQINWDMHLNKADFDVSLKTTIGTQCNLFDDRKKRSVKFEKASRNSSGVGLITVQKSKSVCMG</sequence>
<dbReference type="InParanoid" id="A0A2K1KK93"/>
<dbReference type="AlphaFoldDB" id="A0A2K1KK93"/>
<dbReference type="EMBL" id="ABEU02000005">
    <property type="protein sequence ID" value="PNR54200.1"/>
    <property type="molecule type" value="Genomic_DNA"/>
</dbReference>
<evidence type="ECO:0000313" key="3">
    <source>
        <dbReference type="Proteomes" id="UP000006727"/>
    </source>
</evidence>
<evidence type="ECO:0000313" key="2">
    <source>
        <dbReference type="EnsemblPlants" id="Pp3c5_19280V3.1"/>
    </source>
</evidence>
<protein>
    <submittedName>
        <fullName evidence="1 2">Uncharacterized protein</fullName>
    </submittedName>
</protein>
<reference evidence="1 3" key="2">
    <citation type="journal article" date="2018" name="Plant J.">
        <title>The Physcomitrella patens chromosome-scale assembly reveals moss genome structure and evolution.</title>
        <authorList>
            <person name="Lang D."/>
            <person name="Ullrich K.K."/>
            <person name="Murat F."/>
            <person name="Fuchs J."/>
            <person name="Jenkins J."/>
            <person name="Haas F.B."/>
            <person name="Piednoel M."/>
            <person name="Gundlach H."/>
            <person name="Van Bel M."/>
            <person name="Meyberg R."/>
            <person name="Vives C."/>
            <person name="Morata J."/>
            <person name="Symeonidi A."/>
            <person name="Hiss M."/>
            <person name="Muchero W."/>
            <person name="Kamisugi Y."/>
            <person name="Saleh O."/>
            <person name="Blanc G."/>
            <person name="Decker E.L."/>
            <person name="van Gessel N."/>
            <person name="Grimwood J."/>
            <person name="Hayes R.D."/>
            <person name="Graham S.W."/>
            <person name="Gunter L.E."/>
            <person name="McDaniel S.F."/>
            <person name="Hoernstein S.N.W."/>
            <person name="Larsson A."/>
            <person name="Li F.W."/>
            <person name="Perroud P.F."/>
            <person name="Phillips J."/>
            <person name="Ranjan P."/>
            <person name="Rokshar D.S."/>
            <person name="Rothfels C.J."/>
            <person name="Schneider L."/>
            <person name="Shu S."/>
            <person name="Stevenson D.W."/>
            <person name="Thummler F."/>
            <person name="Tillich M."/>
            <person name="Villarreal Aguilar J.C."/>
            <person name="Widiez T."/>
            <person name="Wong G.K."/>
            <person name="Wymore A."/>
            <person name="Zhang Y."/>
            <person name="Zimmer A.D."/>
            <person name="Quatrano R.S."/>
            <person name="Mayer K.F.X."/>
            <person name="Goodstein D."/>
            <person name="Casacuberta J.M."/>
            <person name="Vandepoele K."/>
            <person name="Reski R."/>
            <person name="Cuming A.C."/>
            <person name="Tuskan G.A."/>
            <person name="Maumus F."/>
            <person name="Salse J."/>
            <person name="Schmutz J."/>
            <person name="Rensing S.A."/>
        </authorList>
    </citation>
    <scope>NUCLEOTIDE SEQUENCE [LARGE SCALE GENOMIC DNA]</scope>
    <source>
        <strain evidence="2 3">cv. Gransden 2004</strain>
    </source>
</reference>
<organism evidence="1">
    <name type="scientific">Physcomitrium patens</name>
    <name type="common">Spreading-leaved earth moss</name>
    <name type="synonym">Physcomitrella patens</name>
    <dbReference type="NCBI Taxonomy" id="3218"/>
    <lineage>
        <taxon>Eukaryota</taxon>
        <taxon>Viridiplantae</taxon>
        <taxon>Streptophyta</taxon>
        <taxon>Embryophyta</taxon>
        <taxon>Bryophyta</taxon>
        <taxon>Bryophytina</taxon>
        <taxon>Bryopsida</taxon>
        <taxon>Funariidae</taxon>
        <taxon>Funariales</taxon>
        <taxon>Funariaceae</taxon>
        <taxon>Physcomitrium</taxon>
    </lineage>
</organism>
<dbReference type="PaxDb" id="3218-PP1S93_54V6.1"/>
<gene>
    <name evidence="1" type="ORF">PHYPA_007877</name>
</gene>
<keyword evidence="3" id="KW-1185">Reference proteome</keyword>
<proteinExistence type="predicted"/>
<name>A0A2K1KK93_PHYPA</name>
<reference evidence="2" key="3">
    <citation type="submission" date="2020-12" db="UniProtKB">
        <authorList>
            <consortium name="EnsemblPlants"/>
        </authorList>
    </citation>
    <scope>IDENTIFICATION</scope>
</reference>
<reference evidence="1 3" key="1">
    <citation type="journal article" date="2008" name="Science">
        <title>The Physcomitrella genome reveals evolutionary insights into the conquest of land by plants.</title>
        <authorList>
            <person name="Rensing S."/>
            <person name="Lang D."/>
            <person name="Zimmer A."/>
            <person name="Terry A."/>
            <person name="Salamov A."/>
            <person name="Shapiro H."/>
            <person name="Nishiyama T."/>
            <person name="Perroud P.-F."/>
            <person name="Lindquist E."/>
            <person name="Kamisugi Y."/>
            <person name="Tanahashi T."/>
            <person name="Sakakibara K."/>
            <person name="Fujita T."/>
            <person name="Oishi K."/>
            <person name="Shin-I T."/>
            <person name="Kuroki Y."/>
            <person name="Toyoda A."/>
            <person name="Suzuki Y."/>
            <person name="Hashimoto A."/>
            <person name="Yamaguchi K."/>
            <person name="Sugano A."/>
            <person name="Kohara Y."/>
            <person name="Fujiyama A."/>
            <person name="Anterola A."/>
            <person name="Aoki S."/>
            <person name="Ashton N."/>
            <person name="Barbazuk W.B."/>
            <person name="Barker E."/>
            <person name="Bennetzen J."/>
            <person name="Bezanilla M."/>
            <person name="Blankenship R."/>
            <person name="Cho S.H."/>
            <person name="Dutcher S."/>
            <person name="Estelle M."/>
            <person name="Fawcett J.A."/>
            <person name="Gundlach H."/>
            <person name="Hanada K."/>
            <person name="Heyl A."/>
            <person name="Hicks K.A."/>
            <person name="Hugh J."/>
            <person name="Lohr M."/>
            <person name="Mayer K."/>
            <person name="Melkozernov A."/>
            <person name="Murata T."/>
            <person name="Nelson D."/>
            <person name="Pils B."/>
            <person name="Prigge M."/>
            <person name="Reiss B."/>
            <person name="Renner T."/>
            <person name="Rombauts S."/>
            <person name="Rushton P."/>
            <person name="Sanderfoot A."/>
            <person name="Schween G."/>
            <person name="Shiu S.-H."/>
            <person name="Stueber K."/>
            <person name="Theodoulou F.L."/>
            <person name="Tu H."/>
            <person name="Van de Peer Y."/>
            <person name="Verrier P.J."/>
            <person name="Waters E."/>
            <person name="Wood A."/>
            <person name="Yang L."/>
            <person name="Cove D."/>
            <person name="Cuming A."/>
            <person name="Hasebe M."/>
            <person name="Lucas S."/>
            <person name="Mishler D.B."/>
            <person name="Reski R."/>
            <person name="Grigoriev I."/>
            <person name="Quatrano R.S."/>
            <person name="Boore J.L."/>
        </authorList>
    </citation>
    <scope>NUCLEOTIDE SEQUENCE [LARGE SCALE GENOMIC DNA]</scope>
    <source>
        <strain evidence="2 3">cv. Gransden 2004</strain>
    </source>
</reference>
<dbReference type="Proteomes" id="UP000006727">
    <property type="component" value="Chromosome 5"/>
</dbReference>
<dbReference type="EnsemblPlants" id="Pp3c5_19280V3.1">
    <property type="protein sequence ID" value="Pp3c5_19280V3.1"/>
    <property type="gene ID" value="Pp3c5_19280"/>
</dbReference>
<evidence type="ECO:0000313" key="1">
    <source>
        <dbReference type="EMBL" id="PNR54200.1"/>
    </source>
</evidence>
<accession>A0A2K1KK93</accession>
<dbReference type="Gramene" id="Pp3c5_19280V3.1">
    <property type="protein sequence ID" value="Pp3c5_19280V3.1"/>
    <property type="gene ID" value="Pp3c5_19280"/>
</dbReference>